<dbReference type="EMBL" id="JAHDVG010000466">
    <property type="protein sequence ID" value="KAH1183278.1"/>
    <property type="molecule type" value="Genomic_DNA"/>
</dbReference>
<accession>A0A9D3XQ21</accession>
<gene>
    <name evidence="1" type="ORF">KIL84_004770</name>
</gene>
<sequence>MRCTGFPTQGLSKKEQWASAAHSPAPATGLWATKFPTFRYTNHTATFKALKNVTSSATRPLTQGTCSISVPPHLQWCGLLGRASETLQRHLGMQMALVCLPHSSP</sequence>
<organism evidence="1 2">
    <name type="scientific">Mauremys mutica</name>
    <name type="common">yellowpond turtle</name>
    <dbReference type="NCBI Taxonomy" id="74926"/>
    <lineage>
        <taxon>Eukaryota</taxon>
        <taxon>Metazoa</taxon>
        <taxon>Chordata</taxon>
        <taxon>Craniata</taxon>
        <taxon>Vertebrata</taxon>
        <taxon>Euteleostomi</taxon>
        <taxon>Archelosauria</taxon>
        <taxon>Testudinata</taxon>
        <taxon>Testudines</taxon>
        <taxon>Cryptodira</taxon>
        <taxon>Durocryptodira</taxon>
        <taxon>Testudinoidea</taxon>
        <taxon>Geoemydidae</taxon>
        <taxon>Geoemydinae</taxon>
        <taxon>Mauremys</taxon>
    </lineage>
</organism>
<protein>
    <submittedName>
        <fullName evidence="1">Uncharacterized protein</fullName>
    </submittedName>
</protein>
<evidence type="ECO:0000313" key="2">
    <source>
        <dbReference type="Proteomes" id="UP000827986"/>
    </source>
</evidence>
<proteinExistence type="predicted"/>
<keyword evidence="2" id="KW-1185">Reference proteome</keyword>
<name>A0A9D3XQ21_9SAUR</name>
<dbReference type="AlphaFoldDB" id="A0A9D3XQ21"/>
<dbReference type="Proteomes" id="UP000827986">
    <property type="component" value="Unassembled WGS sequence"/>
</dbReference>
<comment type="caution">
    <text evidence="1">The sequence shown here is derived from an EMBL/GenBank/DDBJ whole genome shotgun (WGS) entry which is preliminary data.</text>
</comment>
<reference evidence="1" key="1">
    <citation type="submission" date="2021-09" db="EMBL/GenBank/DDBJ databases">
        <title>The genome of Mauremys mutica provides insights into the evolution of semi-aquatic lifestyle.</title>
        <authorList>
            <person name="Gong S."/>
            <person name="Gao Y."/>
        </authorList>
    </citation>
    <scope>NUCLEOTIDE SEQUENCE</scope>
    <source>
        <strain evidence="1">MM-2020</strain>
        <tissue evidence="1">Muscle</tissue>
    </source>
</reference>
<evidence type="ECO:0000313" key="1">
    <source>
        <dbReference type="EMBL" id="KAH1183278.1"/>
    </source>
</evidence>